<evidence type="ECO:0000256" key="2">
    <source>
        <dbReference type="ARBA" id="ARBA00023043"/>
    </source>
</evidence>
<keyword evidence="2 3" id="KW-0040">ANK repeat</keyword>
<dbReference type="Gene3D" id="1.25.40.20">
    <property type="entry name" value="Ankyrin repeat-containing domain"/>
    <property type="match status" value="3"/>
</dbReference>
<dbReference type="PANTHER" id="PTHR24173">
    <property type="entry name" value="ANKYRIN REPEAT CONTAINING"/>
    <property type="match status" value="1"/>
</dbReference>
<feature type="repeat" description="ANK" evidence="3">
    <location>
        <begin position="139"/>
        <end position="171"/>
    </location>
</feature>
<organism evidence="4 5">
    <name type="scientific">Laodelphax striatellus</name>
    <name type="common">Small brown planthopper</name>
    <name type="synonym">Delphax striatella</name>
    <dbReference type="NCBI Taxonomy" id="195883"/>
    <lineage>
        <taxon>Eukaryota</taxon>
        <taxon>Metazoa</taxon>
        <taxon>Ecdysozoa</taxon>
        <taxon>Arthropoda</taxon>
        <taxon>Hexapoda</taxon>
        <taxon>Insecta</taxon>
        <taxon>Pterygota</taxon>
        <taxon>Neoptera</taxon>
        <taxon>Paraneoptera</taxon>
        <taxon>Hemiptera</taxon>
        <taxon>Auchenorrhyncha</taxon>
        <taxon>Fulgoroidea</taxon>
        <taxon>Delphacidae</taxon>
        <taxon>Criomorphinae</taxon>
        <taxon>Laodelphax</taxon>
    </lineage>
</organism>
<dbReference type="EMBL" id="QKKF02016138">
    <property type="protein sequence ID" value="RZF41868.1"/>
    <property type="molecule type" value="Genomic_DNA"/>
</dbReference>
<name>A0A482X8R6_LAOST</name>
<dbReference type="STRING" id="195883.A0A482X8R6"/>
<dbReference type="FunFam" id="1.25.40.20:FF:000466">
    <property type="entry name" value="Mann-cup, isoform B"/>
    <property type="match status" value="1"/>
</dbReference>
<evidence type="ECO:0000256" key="3">
    <source>
        <dbReference type="PROSITE-ProRule" id="PRU00023"/>
    </source>
</evidence>
<dbReference type="OrthoDB" id="3246549at2759"/>
<feature type="repeat" description="ANK" evidence="3">
    <location>
        <begin position="106"/>
        <end position="138"/>
    </location>
</feature>
<reference evidence="4 5" key="1">
    <citation type="journal article" date="2017" name="Gigascience">
        <title>Genome sequence of the small brown planthopper, Laodelphax striatellus.</title>
        <authorList>
            <person name="Zhu J."/>
            <person name="Jiang F."/>
            <person name="Wang X."/>
            <person name="Yang P."/>
            <person name="Bao Y."/>
            <person name="Zhao W."/>
            <person name="Wang W."/>
            <person name="Lu H."/>
            <person name="Wang Q."/>
            <person name="Cui N."/>
            <person name="Li J."/>
            <person name="Chen X."/>
            <person name="Luo L."/>
            <person name="Yu J."/>
            <person name="Kang L."/>
            <person name="Cui F."/>
        </authorList>
    </citation>
    <scope>NUCLEOTIDE SEQUENCE [LARGE SCALE GENOMIC DNA]</scope>
    <source>
        <strain evidence="4">Lst14</strain>
    </source>
</reference>
<sequence length="655" mass="74419">MKMLREKNELSTEKREVKHYLSHELMQEVKQAAPGARLSLALRINLERYSVADRREIVSKVESGCAPLFVACRRGNVETVEYLVVKCHADIEQRGVYEVPDDRSVHYATPLWCAAVSGKLDVVRRLVELGADVNAASDTGSTAVRSACFMTHIDIVTYLVESGADIQKSNHSGGTCLINSIQNIQLCTFLLEHGASVNASDIQSKTALHYAISEHRTETTKLLLRYGADPFLKSSCNDDALQTACLKGDTEIFHYLINTIQYPPSRVADAYELLGSTFLDDQLRTQFTLQQWTKAISYRNEFGENGKPLPKLPCIPPSETFNYAKEFTTEKDLEMIAYDIDALKTQSLLICERVLGGHHKDTLFRLMYRGAAYADDSRFQSCINLWKKALELRVERDSVLFCDTCFTAQALVRQYFDLNERNAMSRSNCEDRLRFKDVLSTFNLLTDRIPDCQRLLGLRPVFKRQQESYDRILKCITYLIYLMVEMVRCDEKFNIVYSAVERLVRLNPHSVLTGDTILHLFLSRMNTIKSTYFLKDNQMLFPNIPVIRMLINCGAPINARNFSQSTPLHIATKQYNFDAPTVRLLLDNGAHLDPPNKKGETPATLIQENAESSIPLVPYVSLQCLAATAIVYYRIPYAGEVSVALEHFVRLHEKR</sequence>
<protein>
    <submittedName>
        <fullName evidence="4">Uncharacterized protein</fullName>
    </submittedName>
</protein>
<keyword evidence="1" id="KW-0677">Repeat</keyword>
<dbReference type="PROSITE" id="PS50297">
    <property type="entry name" value="ANK_REP_REGION"/>
    <property type="match status" value="4"/>
</dbReference>
<dbReference type="AlphaFoldDB" id="A0A482X8R6"/>
<evidence type="ECO:0000313" key="5">
    <source>
        <dbReference type="Proteomes" id="UP000291343"/>
    </source>
</evidence>
<accession>A0A482X8R6</accession>
<dbReference type="InterPro" id="IPR002110">
    <property type="entry name" value="Ankyrin_rpt"/>
</dbReference>
<dbReference type="Pfam" id="PF00023">
    <property type="entry name" value="Ank"/>
    <property type="match status" value="1"/>
</dbReference>
<gene>
    <name evidence="4" type="ORF">LSTR_LSTR005330</name>
</gene>
<feature type="repeat" description="ANK" evidence="3">
    <location>
        <begin position="563"/>
        <end position="597"/>
    </location>
</feature>
<dbReference type="PANTHER" id="PTHR24173:SF82">
    <property type="entry name" value="FI19351P1"/>
    <property type="match status" value="1"/>
</dbReference>
<dbReference type="InterPro" id="IPR036770">
    <property type="entry name" value="Ankyrin_rpt-contain_sf"/>
</dbReference>
<evidence type="ECO:0000313" key="4">
    <source>
        <dbReference type="EMBL" id="RZF41868.1"/>
    </source>
</evidence>
<dbReference type="Pfam" id="PF12796">
    <property type="entry name" value="Ank_2"/>
    <property type="match status" value="2"/>
</dbReference>
<keyword evidence="5" id="KW-1185">Reference proteome</keyword>
<dbReference type="SUPFAM" id="SSF48403">
    <property type="entry name" value="Ankyrin repeat"/>
    <property type="match status" value="2"/>
</dbReference>
<dbReference type="FunCoup" id="A0A482X8R6">
    <property type="interactions" value="16"/>
</dbReference>
<proteinExistence type="predicted"/>
<dbReference type="PROSITE" id="PS50088">
    <property type="entry name" value="ANK_REPEAT"/>
    <property type="match status" value="4"/>
</dbReference>
<evidence type="ECO:0000256" key="1">
    <source>
        <dbReference type="ARBA" id="ARBA00022737"/>
    </source>
</evidence>
<dbReference type="SMART" id="SM00248">
    <property type="entry name" value="ANK"/>
    <property type="match status" value="8"/>
</dbReference>
<dbReference type="SMR" id="A0A482X8R6"/>
<feature type="repeat" description="ANK" evidence="3">
    <location>
        <begin position="203"/>
        <end position="235"/>
    </location>
</feature>
<comment type="caution">
    <text evidence="4">The sequence shown here is derived from an EMBL/GenBank/DDBJ whole genome shotgun (WGS) entry which is preliminary data.</text>
</comment>
<dbReference type="InParanoid" id="A0A482X8R6"/>
<dbReference type="Proteomes" id="UP000291343">
    <property type="component" value="Unassembled WGS sequence"/>
</dbReference>